<dbReference type="InterPro" id="IPR029063">
    <property type="entry name" value="SAM-dependent_MTases_sf"/>
</dbReference>
<dbReference type="InterPro" id="IPR050447">
    <property type="entry name" value="Erg6_SMT_methyltransf"/>
</dbReference>
<dbReference type="PANTHER" id="PTHR44068">
    <property type="entry name" value="ZGC:194242"/>
    <property type="match status" value="1"/>
</dbReference>
<dbReference type="InterPro" id="IPR041698">
    <property type="entry name" value="Methyltransf_25"/>
</dbReference>
<dbReference type="EMBL" id="CKRE01000020">
    <property type="protein sequence ID" value="CIY84743.1"/>
    <property type="molecule type" value="Genomic_DNA"/>
</dbReference>
<evidence type="ECO:0000313" key="2">
    <source>
        <dbReference type="EMBL" id="CIY84743.1"/>
    </source>
</evidence>
<dbReference type="GO" id="GO:0032259">
    <property type="term" value="P:methylation"/>
    <property type="evidence" value="ECO:0007669"/>
    <property type="project" value="UniProtKB-KW"/>
</dbReference>
<reference evidence="4 7" key="2">
    <citation type="submission" date="2019-07" db="EMBL/GenBank/DDBJ databases">
        <authorList>
            <person name="Mohale T."/>
        </authorList>
    </citation>
    <scope>NUCLEOTIDE SEQUENCE [LARGE SCALE GENOMIC DNA]</scope>
    <source>
        <strain evidence="4 7">NTPn 59</strain>
    </source>
</reference>
<dbReference type="Proteomes" id="UP000045541">
    <property type="component" value="Unassembled WGS sequence"/>
</dbReference>
<accession>A0A064C5Y5</accession>
<keyword evidence="3" id="KW-0808">Transferase</keyword>
<evidence type="ECO:0000259" key="1">
    <source>
        <dbReference type="Pfam" id="PF13649"/>
    </source>
</evidence>
<gene>
    <name evidence="3" type="primary">rebM</name>
    <name evidence="4" type="ORF">AZJ28_08125</name>
    <name evidence="2" type="ORF">ERS020485_01422</name>
    <name evidence="3" type="ORF">ERS096071_00326</name>
</gene>
<dbReference type="Gene3D" id="3.40.50.150">
    <property type="entry name" value="Vaccinia Virus protein VP39"/>
    <property type="match status" value="1"/>
</dbReference>
<evidence type="ECO:0000313" key="6">
    <source>
        <dbReference type="Proteomes" id="UP000045541"/>
    </source>
</evidence>
<evidence type="ECO:0000313" key="7">
    <source>
        <dbReference type="Proteomes" id="UP000315060"/>
    </source>
</evidence>
<dbReference type="GO" id="GO:0008168">
    <property type="term" value="F:methyltransferase activity"/>
    <property type="evidence" value="ECO:0007669"/>
    <property type="project" value="UniProtKB-KW"/>
</dbReference>
<dbReference type="Proteomes" id="UP000315060">
    <property type="component" value="Unassembled WGS sequence"/>
</dbReference>
<evidence type="ECO:0000313" key="4">
    <source>
        <dbReference type="EMBL" id="TVX68997.1"/>
    </source>
</evidence>
<dbReference type="SUPFAM" id="SSF53335">
    <property type="entry name" value="S-adenosyl-L-methionine-dependent methyltransferases"/>
    <property type="match status" value="1"/>
</dbReference>
<proteinExistence type="predicted"/>
<evidence type="ECO:0000313" key="3">
    <source>
        <dbReference type="EMBL" id="CKI90248.1"/>
    </source>
</evidence>
<protein>
    <submittedName>
        <fullName evidence="4">Class I SAM-dependent methyltransferase</fullName>
    </submittedName>
    <submittedName>
        <fullName evidence="3">Methyltransferase type 11</fullName>
        <ecNumber evidence="3">2.1.1.-</ecNumber>
    </submittedName>
</protein>
<evidence type="ECO:0000313" key="5">
    <source>
        <dbReference type="Proteomes" id="UP000042512"/>
    </source>
</evidence>
<organism evidence="3 6">
    <name type="scientific">Streptococcus pneumoniae</name>
    <dbReference type="NCBI Taxonomy" id="1313"/>
    <lineage>
        <taxon>Bacteria</taxon>
        <taxon>Bacillati</taxon>
        <taxon>Bacillota</taxon>
        <taxon>Bacilli</taxon>
        <taxon>Lactobacillales</taxon>
        <taxon>Streptococcaceae</taxon>
        <taxon>Streptococcus</taxon>
    </lineage>
</organism>
<keyword evidence="3" id="KW-0489">Methyltransferase</keyword>
<dbReference type="EC" id="2.1.1.-" evidence="3"/>
<dbReference type="AlphaFoldDB" id="A0A064C5Y5"/>
<dbReference type="EMBL" id="CMWB01000004">
    <property type="protein sequence ID" value="CKI90248.1"/>
    <property type="molecule type" value="Genomic_DNA"/>
</dbReference>
<sequence>MSEAGHKFLAKLGKKRLRPGGKRATDWLIAEGGFSKEKRILEVACNRGTTAIELAQRFGCKITAVDMDAQALEVAKKSAGTAGVAHLISFERANAMKLPYQDASFDIVINEAMLTMQADQAKKKCVMEYLRVLKPGGLLLTHDVLLKEAKESIRQELSQAIHVNVGPLTQDAWEQVMIESGYCDVKALTGEMTLMKLSGMIYDEGLLGTLKICVNACKKENRKQFLTMYKMFAKNKQKLGFIAMASYKSSKR</sequence>
<name>A0A064C5Y5_STREE</name>
<reference evidence="5 6" key="1">
    <citation type="submission" date="2015-03" db="EMBL/GenBank/DDBJ databases">
        <authorList>
            <consortium name="Pathogen Informatics"/>
            <person name="Murphy D."/>
        </authorList>
    </citation>
    <scope>NUCLEOTIDE SEQUENCE [LARGE SCALE GENOMIC DNA]</scope>
    <source>
        <strain evidence="3 6">0310</strain>
        <strain evidence="2 5">SMRU975</strain>
    </source>
</reference>
<dbReference type="Pfam" id="PF13649">
    <property type="entry name" value="Methyltransf_25"/>
    <property type="match status" value="1"/>
</dbReference>
<dbReference type="CDD" id="cd02440">
    <property type="entry name" value="AdoMet_MTases"/>
    <property type="match status" value="1"/>
</dbReference>
<dbReference type="RefSeq" id="WP_016399188.1">
    <property type="nucleotide sequence ID" value="NZ_CDPV01000018.1"/>
</dbReference>
<feature type="domain" description="Methyltransferase" evidence="1">
    <location>
        <begin position="40"/>
        <end position="137"/>
    </location>
</feature>
<dbReference type="EMBL" id="VMYC01000137">
    <property type="protein sequence ID" value="TVX68997.1"/>
    <property type="molecule type" value="Genomic_DNA"/>
</dbReference>
<dbReference type="Proteomes" id="UP000042512">
    <property type="component" value="Unassembled WGS sequence"/>
</dbReference>
<dbReference type="PANTHER" id="PTHR44068:SF11">
    <property type="entry name" value="GERANYL DIPHOSPHATE 2-C-METHYLTRANSFERASE"/>
    <property type="match status" value="1"/>
</dbReference>
<comment type="caution">
    <text evidence="3">The sequence shown here is derived from an EMBL/GenBank/DDBJ whole genome shotgun (WGS) entry which is preliminary data.</text>
</comment>